<dbReference type="EMBL" id="GEBQ01007575">
    <property type="protein sequence ID" value="JAT32402.1"/>
    <property type="molecule type" value="Transcribed_RNA"/>
</dbReference>
<gene>
    <name evidence="3" type="ORF">g.15531</name>
</gene>
<protein>
    <submittedName>
        <fullName evidence="3">Uncharacterized protein</fullName>
    </submittedName>
</protein>
<comment type="similarity">
    <text evidence="1">Belongs to the PC-esterase family.</text>
</comment>
<dbReference type="PANTHER" id="PTHR14469">
    <property type="entry name" value="SARCOMA ANTIGEN NY-SAR-23"/>
    <property type="match status" value="1"/>
</dbReference>
<reference evidence="3" key="1">
    <citation type="submission" date="2015-11" db="EMBL/GenBank/DDBJ databases">
        <title>De novo transcriptome assembly of four potential Pierce s Disease insect vectors from Arizona vineyards.</title>
        <authorList>
            <person name="Tassone E.E."/>
        </authorList>
    </citation>
    <scope>NUCLEOTIDE SEQUENCE</scope>
</reference>
<organism evidence="3">
    <name type="scientific">Graphocephala atropunctata</name>
    <dbReference type="NCBI Taxonomy" id="36148"/>
    <lineage>
        <taxon>Eukaryota</taxon>
        <taxon>Metazoa</taxon>
        <taxon>Ecdysozoa</taxon>
        <taxon>Arthropoda</taxon>
        <taxon>Hexapoda</taxon>
        <taxon>Insecta</taxon>
        <taxon>Pterygota</taxon>
        <taxon>Neoptera</taxon>
        <taxon>Paraneoptera</taxon>
        <taxon>Hemiptera</taxon>
        <taxon>Auchenorrhyncha</taxon>
        <taxon>Membracoidea</taxon>
        <taxon>Cicadellidae</taxon>
        <taxon>Cicadellinae</taxon>
        <taxon>Cicadellini</taxon>
        <taxon>Graphocephala</taxon>
    </lineage>
</organism>
<evidence type="ECO:0000256" key="1">
    <source>
        <dbReference type="ARBA" id="ARBA00037957"/>
    </source>
</evidence>
<evidence type="ECO:0000313" key="3">
    <source>
        <dbReference type="EMBL" id="JAT32402.1"/>
    </source>
</evidence>
<dbReference type="AlphaFoldDB" id="A0A1B6M8Y4"/>
<dbReference type="Gene3D" id="3.40.50.1110">
    <property type="entry name" value="SGNH hydrolase"/>
    <property type="match status" value="1"/>
</dbReference>
<dbReference type="InterPro" id="IPR036514">
    <property type="entry name" value="SGNH_hydro_sf"/>
</dbReference>
<dbReference type="PANTHER" id="PTHR14469:SF0">
    <property type="entry name" value="FAMILY WITH SEQUENCE SIMILARITY 113"/>
    <property type="match status" value="1"/>
</dbReference>
<proteinExistence type="inferred from homology"/>
<feature type="region of interest" description="Disordered" evidence="2">
    <location>
        <begin position="350"/>
        <end position="381"/>
    </location>
</feature>
<dbReference type="SUPFAM" id="SSF52266">
    <property type="entry name" value="SGNH hydrolase"/>
    <property type="match status" value="1"/>
</dbReference>
<accession>A0A1B6M8Y4</accession>
<sequence>MADAFSHKDTKDLLWSKHILFLGDSNMRAQYKDLVWLMNTNTLTELTQLRSRLEVSYLGDKLIAGSKLHRGRTYQEVRKYNDDKNKTTLEYMFIPRCYNQHVKELFNNIRSGRRPVPNVVVINSCLWDLTRWGPNGVPEYKDNMVRLMRLMSQSLPKECLVIWTTTLPTAAHVQGGLIIKQIEFMEPLLRFEVMEANTFARDVVVSHGFDVLDNHYHTRMQMHRRAKDGVHYMPVPVRLMTNLLLTHVSLSWGCELPGNINSVLLDKAKAMNCKPSRQTPVKMPTCKIFSRLSPALPKTGGLKITFENNDEPKTARRRCTLQGGSQVPNFKTNHTFPSVELNYEGMSGGYQRRNQGLPEHSVGPYRRNNRKKNNRKNPYFGNQYYHGYY</sequence>
<evidence type="ECO:0000256" key="2">
    <source>
        <dbReference type="SAM" id="MobiDB-lite"/>
    </source>
</evidence>
<name>A0A1B6M8Y4_9HEMI</name>